<protein>
    <submittedName>
        <fullName evidence="3">Aste57867_12777 protein</fullName>
    </submittedName>
</protein>
<reference evidence="3 4" key="1">
    <citation type="submission" date="2019-03" db="EMBL/GenBank/DDBJ databases">
        <authorList>
            <person name="Gaulin E."/>
            <person name="Dumas B."/>
        </authorList>
    </citation>
    <scope>NUCLEOTIDE SEQUENCE [LARGE SCALE GENOMIC DNA]</scope>
    <source>
        <strain evidence="3">CBS 568.67</strain>
    </source>
</reference>
<evidence type="ECO:0000256" key="1">
    <source>
        <dbReference type="SAM" id="MobiDB-lite"/>
    </source>
</evidence>
<evidence type="ECO:0000313" key="3">
    <source>
        <dbReference type="EMBL" id="VFT89626.1"/>
    </source>
</evidence>
<dbReference type="Proteomes" id="UP000332933">
    <property type="component" value="Unassembled WGS sequence"/>
</dbReference>
<dbReference type="EMBL" id="VJMH01005392">
    <property type="protein sequence ID" value="KAF0696482.1"/>
    <property type="molecule type" value="Genomic_DNA"/>
</dbReference>
<accession>A0A485KXV7</accession>
<dbReference type="AlphaFoldDB" id="A0A485KXV7"/>
<reference evidence="2" key="2">
    <citation type="submission" date="2019-06" db="EMBL/GenBank/DDBJ databases">
        <title>Genomics analysis of Aphanomyces spp. identifies a new class of oomycete effector associated with host adaptation.</title>
        <authorList>
            <person name="Gaulin E."/>
        </authorList>
    </citation>
    <scope>NUCLEOTIDE SEQUENCE</scope>
    <source>
        <strain evidence="2">CBS 578.67</strain>
    </source>
</reference>
<dbReference type="PANTHER" id="PTHR35213:SF3">
    <property type="entry name" value="MYB-LIKE DOMAIN-CONTAINING PROTEIN"/>
    <property type="match status" value="1"/>
</dbReference>
<feature type="compositionally biased region" description="Polar residues" evidence="1">
    <location>
        <begin position="1"/>
        <end position="15"/>
    </location>
</feature>
<name>A0A485KXV7_9STRA</name>
<evidence type="ECO:0000313" key="2">
    <source>
        <dbReference type="EMBL" id="KAF0696482.1"/>
    </source>
</evidence>
<organism evidence="3 4">
    <name type="scientific">Aphanomyces stellatus</name>
    <dbReference type="NCBI Taxonomy" id="120398"/>
    <lineage>
        <taxon>Eukaryota</taxon>
        <taxon>Sar</taxon>
        <taxon>Stramenopiles</taxon>
        <taxon>Oomycota</taxon>
        <taxon>Saprolegniomycetes</taxon>
        <taxon>Saprolegniales</taxon>
        <taxon>Verrucalvaceae</taxon>
        <taxon>Aphanomyces</taxon>
    </lineage>
</organism>
<dbReference type="PANTHER" id="PTHR35213">
    <property type="entry name" value="RING-TYPE DOMAIN-CONTAINING PROTEIN-RELATED"/>
    <property type="match status" value="1"/>
</dbReference>
<gene>
    <name evidence="3" type="primary">Aste57867_12777</name>
    <name evidence="2" type="ORF">As57867_012729</name>
    <name evidence="3" type="ORF">ASTE57867_12777</name>
</gene>
<sequence length="329" mass="36654">MKPSTCSSKASQNNADPVPPLTVVPLTGPRRIGSWSIEEIEYCHYLSEEFKASRLEGIPNGASLRQWLGKQLNCAPMRLSKKFDKDSGMLGLVKFEANHEALAALSPADRRRHAKTLHDLRRRLESTVAREMAGLKPLVHHLVKHRGRCVPKTNRRKVQGTDVLFRTKAVYPMYKIVPRKSNRACARQPLNYSAFDDSSESGNDDVLEYDPLPFHPVSSTTKRMDIVDSNGGDEVLGGSSCLSNGVMETACLTDEEVQWLESFANDLPPINAADHSFWKSIQEIECSCIIEPSVVFASIKTEDPHVVFPPIKTEDTHAAFDAIKLENDV</sequence>
<keyword evidence="4" id="KW-1185">Reference proteome</keyword>
<evidence type="ECO:0000313" key="4">
    <source>
        <dbReference type="Proteomes" id="UP000332933"/>
    </source>
</evidence>
<proteinExistence type="predicted"/>
<feature type="region of interest" description="Disordered" evidence="1">
    <location>
        <begin position="1"/>
        <end position="22"/>
    </location>
</feature>
<dbReference type="OrthoDB" id="73227at2759"/>
<dbReference type="EMBL" id="CAADRA010005413">
    <property type="protein sequence ID" value="VFT89626.1"/>
    <property type="molecule type" value="Genomic_DNA"/>
</dbReference>